<dbReference type="InParanoid" id="A0C1W9"/>
<evidence type="ECO:0000313" key="2">
    <source>
        <dbReference type="EMBL" id="CAK64786.1"/>
    </source>
</evidence>
<feature type="chain" id="PRO_5002622719" evidence="1">
    <location>
        <begin position="18"/>
        <end position="213"/>
    </location>
</feature>
<dbReference type="eggNOG" id="ENOG502RXMS">
    <property type="taxonomic scope" value="Eukaryota"/>
</dbReference>
<dbReference type="GeneID" id="5017958"/>
<dbReference type="PANTHER" id="PTHR38666">
    <property type="match status" value="1"/>
</dbReference>
<keyword evidence="3" id="KW-1185">Reference proteome</keyword>
<dbReference type="AlphaFoldDB" id="A0C1W9"/>
<dbReference type="EMBL" id="CT868034">
    <property type="protein sequence ID" value="CAK64786.1"/>
    <property type="molecule type" value="Genomic_DNA"/>
</dbReference>
<dbReference type="RefSeq" id="XP_001432183.1">
    <property type="nucleotide sequence ID" value="XM_001432146.1"/>
</dbReference>
<keyword evidence="1" id="KW-0732">Signal</keyword>
<dbReference type="Proteomes" id="UP000000600">
    <property type="component" value="Unassembled WGS sequence"/>
</dbReference>
<dbReference type="Gene3D" id="3.30.2310.50">
    <property type="entry name" value="Protein of unknown function (DUF3228), domain 1"/>
    <property type="match status" value="2"/>
</dbReference>
<dbReference type="OMA" id="QEAVEYW"/>
<accession>A0C1W9</accession>
<proteinExistence type="predicted"/>
<gene>
    <name evidence="2" type="ORF">GSPATT00034263001</name>
</gene>
<sequence length="213" mass="24875">MLNGFLLFLKLIQNIYASIKDSYGPFLFIDSLNSMLASKFFMKKVNEQYKVEDLRDGYAPFCKHLFLENFTETPNYTLEITKENEHLIRTAYKARNEKELPVLARFIPIESIQLQKAKYLDIILYSKEYFTQRNEIRGLEDVNEAIDYDYGIIGIKPQDGTDQTPMPPMTCMRNALGQNFGGSGFAMDKEEYLNCVDYWSKHIYAEHFCSPLF</sequence>
<dbReference type="OrthoDB" id="415460at2759"/>
<dbReference type="KEGG" id="ptm:GSPATT00034263001"/>
<organism evidence="2 3">
    <name type="scientific">Paramecium tetraurelia</name>
    <dbReference type="NCBI Taxonomy" id="5888"/>
    <lineage>
        <taxon>Eukaryota</taxon>
        <taxon>Sar</taxon>
        <taxon>Alveolata</taxon>
        <taxon>Ciliophora</taxon>
        <taxon>Intramacronucleata</taxon>
        <taxon>Oligohymenophorea</taxon>
        <taxon>Peniculida</taxon>
        <taxon>Parameciidae</taxon>
        <taxon>Paramecium</taxon>
    </lineage>
</organism>
<dbReference type="PANTHER" id="PTHR38666:SF2">
    <property type="entry name" value="FLAGELLAR ASSOCIATED PROTEIN"/>
    <property type="match status" value="1"/>
</dbReference>
<evidence type="ECO:0000313" key="3">
    <source>
        <dbReference type="Proteomes" id="UP000000600"/>
    </source>
</evidence>
<dbReference type="STRING" id="5888.A0C1W9"/>
<dbReference type="InterPro" id="IPR021610">
    <property type="entry name" value="DUF3228"/>
</dbReference>
<dbReference type="Pfam" id="PF11539">
    <property type="entry name" value="DUF3228"/>
    <property type="match status" value="1"/>
</dbReference>
<dbReference type="HOGENOM" id="CLU_084072_0_0_1"/>
<feature type="signal peptide" evidence="1">
    <location>
        <begin position="1"/>
        <end position="17"/>
    </location>
</feature>
<protein>
    <submittedName>
        <fullName evidence="2">Uncharacterized protein</fullName>
    </submittedName>
</protein>
<evidence type="ECO:0000256" key="1">
    <source>
        <dbReference type="SAM" id="SignalP"/>
    </source>
</evidence>
<reference evidence="2 3" key="1">
    <citation type="journal article" date="2006" name="Nature">
        <title>Global trends of whole-genome duplications revealed by the ciliate Paramecium tetraurelia.</title>
        <authorList>
            <consortium name="Genoscope"/>
            <person name="Aury J.-M."/>
            <person name="Jaillon O."/>
            <person name="Duret L."/>
            <person name="Noel B."/>
            <person name="Jubin C."/>
            <person name="Porcel B.M."/>
            <person name="Segurens B."/>
            <person name="Daubin V."/>
            <person name="Anthouard V."/>
            <person name="Aiach N."/>
            <person name="Arnaiz O."/>
            <person name="Billaut A."/>
            <person name="Beisson J."/>
            <person name="Blanc I."/>
            <person name="Bouhouche K."/>
            <person name="Camara F."/>
            <person name="Duharcourt S."/>
            <person name="Guigo R."/>
            <person name="Gogendeau D."/>
            <person name="Katinka M."/>
            <person name="Keller A.-M."/>
            <person name="Kissmehl R."/>
            <person name="Klotz C."/>
            <person name="Koll F."/>
            <person name="Le Moue A."/>
            <person name="Lepere C."/>
            <person name="Malinsky S."/>
            <person name="Nowacki M."/>
            <person name="Nowak J.K."/>
            <person name="Plattner H."/>
            <person name="Poulain J."/>
            <person name="Ruiz F."/>
            <person name="Serrano V."/>
            <person name="Zagulski M."/>
            <person name="Dessen P."/>
            <person name="Betermier M."/>
            <person name="Weissenbach J."/>
            <person name="Scarpelli C."/>
            <person name="Schachter V."/>
            <person name="Sperling L."/>
            <person name="Meyer E."/>
            <person name="Cohen J."/>
            <person name="Wincker P."/>
        </authorList>
    </citation>
    <scope>NUCLEOTIDE SEQUENCE [LARGE SCALE GENOMIC DNA]</scope>
    <source>
        <strain evidence="2 3">Stock d4-2</strain>
    </source>
</reference>
<name>A0C1W9_PARTE</name>